<dbReference type="AlphaFoldDB" id="A0A1F4V1R2"/>
<proteinExistence type="predicted"/>
<evidence type="ECO:0000313" key="1">
    <source>
        <dbReference type="EMBL" id="OGC51092.1"/>
    </source>
</evidence>
<protein>
    <submittedName>
        <fullName evidence="1">Uncharacterized protein</fullName>
    </submittedName>
</protein>
<dbReference type="InterPro" id="IPR036412">
    <property type="entry name" value="HAD-like_sf"/>
</dbReference>
<gene>
    <name evidence="1" type="ORF">A2982_02380</name>
</gene>
<sequence length="108" mass="12477">MNSKTIAVDFDGVIHKYSEGWKDGSIYDDAVEGAFEKLDLLVKCGFHIIIHTTRMDVDAIHEWIKKKQDETSTSWGYKVAGQKPEALAYIDDRGIRFTNWNDMVKYFI</sequence>
<dbReference type="Proteomes" id="UP000178771">
    <property type="component" value="Unassembled WGS sequence"/>
</dbReference>
<dbReference type="EMBL" id="MEVH01000031">
    <property type="protein sequence ID" value="OGC51092.1"/>
    <property type="molecule type" value="Genomic_DNA"/>
</dbReference>
<dbReference type="STRING" id="1802624.A2982_02380"/>
<organism evidence="1 2">
    <name type="scientific">candidate division WWE3 bacterium RIFCSPLOWO2_01_FULL_39_13</name>
    <dbReference type="NCBI Taxonomy" id="1802624"/>
    <lineage>
        <taxon>Bacteria</taxon>
        <taxon>Katanobacteria</taxon>
    </lineage>
</organism>
<dbReference type="SUPFAM" id="SSF56784">
    <property type="entry name" value="HAD-like"/>
    <property type="match status" value="1"/>
</dbReference>
<reference evidence="1 2" key="1">
    <citation type="journal article" date="2016" name="Nat. Commun.">
        <title>Thousands of microbial genomes shed light on interconnected biogeochemical processes in an aquifer system.</title>
        <authorList>
            <person name="Anantharaman K."/>
            <person name="Brown C.T."/>
            <person name="Hug L.A."/>
            <person name="Sharon I."/>
            <person name="Castelle C.J."/>
            <person name="Probst A.J."/>
            <person name="Thomas B.C."/>
            <person name="Singh A."/>
            <person name="Wilkins M.J."/>
            <person name="Karaoz U."/>
            <person name="Brodie E.L."/>
            <person name="Williams K.H."/>
            <person name="Hubbard S.S."/>
            <person name="Banfield J.F."/>
        </authorList>
    </citation>
    <scope>NUCLEOTIDE SEQUENCE [LARGE SCALE GENOMIC DNA]</scope>
</reference>
<accession>A0A1F4V1R2</accession>
<name>A0A1F4V1R2_UNCKA</name>
<evidence type="ECO:0000313" key="2">
    <source>
        <dbReference type="Proteomes" id="UP000178771"/>
    </source>
</evidence>
<dbReference type="InterPro" id="IPR023214">
    <property type="entry name" value="HAD_sf"/>
</dbReference>
<dbReference type="Gene3D" id="3.40.50.1000">
    <property type="entry name" value="HAD superfamily/HAD-like"/>
    <property type="match status" value="1"/>
</dbReference>
<comment type="caution">
    <text evidence="1">The sequence shown here is derived from an EMBL/GenBank/DDBJ whole genome shotgun (WGS) entry which is preliminary data.</text>
</comment>